<dbReference type="Pfam" id="PF12023">
    <property type="entry name" value="DUF3511"/>
    <property type="match status" value="1"/>
</dbReference>
<proteinExistence type="predicted"/>
<dbReference type="PANTHER" id="PTHR33193">
    <property type="entry name" value="DOMAIN PROTEIN, PUTATIVE (DUF3511)-RELATED"/>
    <property type="match status" value="1"/>
</dbReference>
<reference evidence="1" key="1">
    <citation type="journal article" date="2013" name="J. Plant Res.">
        <title>Effect of fungi and light on seed germination of three Opuntia species from semiarid lands of central Mexico.</title>
        <authorList>
            <person name="Delgado-Sanchez P."/>
            <person name="Jimenez-Bremont J.F."/>
            <person name="Guerrero-Gonzalez Mde L."/>
            <person name="Flores J."/>
        </authorList>
    </citation>
    <scope>NUCLEOTIDE SEQUENCE</scope>
    <source>
        <tissue evidence="1">Cladode</tissue>
    </source>
</reference>
<dbReference type="PANTHER" id="PTHR33193:SF62">
    <property type="entry name" value="FAMILY ABC TRANSPORTER, PUTATIVE (DUF3511)-RELATED"/>
    <property type="match status" value="1"/>
</dbReference>
<protein>
    <recommendedName>
        <fullName evidence="2">DUF3511 domain-containing protein</fullName>
    </recommendedName>
</protein>
<name>A0A7C8ZDG5_OPUST</name>
<sequence>MEEYRSKSCGDGRMEIENYYGGVAANGWGKHPSSNGNGELRCYSASYATSAATYQQQQAVPRELRKGKSANGSTSSKAAWCFSDPELQRKKRVASYKAYTLEGKIKRSFSKSFRWLKDKYTHMVHGW</sequence>
<evidence type="ECO:0008006" key="2">
    <source>
        <dbReference type="Google" id="ProtNLM"/>
    </source>
</evidence>
<dbReference type="InterPro" id="IPR021899">
    <property type="entry name" value="DUF3511"/>
</dbReference>
<reference evidence="1" key="2">
    <citation type="submission" date="2020-07" db="EMBL/GenBank/DDBJ databases">
        <authorList>
            <person name="Vera ALvarez R."/>
            <person name="Arias-Moreno D.M."/>
            <person name="Jimenez-Jacinto V."/>
            <person name="Jimenez-Bremont J.F."/>
            <person name="Swaminathan K."/>
            <person name="Moose S.P."/>
            <person name="Guerrero-Gonzalez M.L."/>
            <person name="Marino-Ramirez L."/>
            <person name="Landsman D."/>
            <person name="Rodriguez-Kessler M."/>
            <person name="Delgado-Sanchez P."/>
        </authorList>
    </citation>
    <scope>NUCLEOTIDE SEQUENCE</scope>
    <source>
        <tissue evidence="1">Cladode</tissue>
    </source>
</reference>
<evidence type="ECO:0000313" key="1">
    <source>
        <dbReference type="EMBL" id="MBA4639353.1"/>
    </source>
</evidence>
<accession>A0A7C8ZDG5</accession>
<dbReference type="EMBL" id="GISG01113317">
    <property type="protein sequence ID" value="MBA4639353.1"/>
    <property type="molecule type" value="Transcribed_RNA"/>
</dbReference>
<dbReference type="AlphaFoldDB" id="A0A7C8ZDG5"/>
<organism evidence="1">
    <name type="scientific">Opuntia streptacantha</name>
    <name type="common">Prickly pear cactus</name>
    <name type="synonym">Opuntia cardona</name>
    <dbReference type="NCBI Taxonomy" id="393608"/>
    <lineage>
        <taxon>Eukaryota</taxon>
        <taxon>Viridiplantae</taxon>
        <taxon>Streptophyta</taxon>
        <taxon>Embryophyta</taxon>
        <taxon>Tracheophyta</taxon>
        <taxon>Spermatophyta</taxon>
        <taxon>Magnoliopsida</taxon>
        <taxon>eudicotyledons</taxon>
        <taxon>Gunneridae</taxon>
        <taxon>Pentapetalae</taxon>
        <taxon>Caryophyllales</taxon>
        <taxon>Cactineae</taxon>
        <taxon>Cactaceae</taxon>
        <taxon>Opuntioideae</taxon>
        <taxon>Opuntia</taxon>
    </lineage>
</organism>